<name>A0A975YIN4_9PROT</name>
<gene>
    <name evidence="1" type="ORF">KO353_09650</name>
</gene>
<protein>
    <submittedName>
        <fullName evidence="1">Uncharacterized protein</fullName>
    </submittedName>
</protein>
<sequence>MAVEESRRILFGLAALREAVGAHLVEIAPGLVPRGAAIGDLVVLPQSLSLRLLLAVPGSSERTEAEMTATQIAALLIRRCRALRIPLPRRGRKGLEASPEGIAIVVEMVHETAGVAQSRPLRLCA</sequence>
<dbReference type="EMBL" id="CP076448">
    <property type="protein sequence ID" value="QXM23587.1"/>
    <property type="molecule type" value="Genomic_DNA"/>
</dbReference>
<dbReference type="KEGG" id="elio:KO353_09650"/>
<proteinExistence type="predicted"/>
<dbReference type="RefSeq" id="WP_218284456.1">
    <property type="nucleotide sequence ID" value="NZ_CP076448.1"/>
</dbReference>
<evidence type="ECO:0000313" key="2">
    <source>
        <dbReference type="Proteomes" id="UP000694001"/>
    </source>
</evidence>
<organism evidence="1 2">
    <name type="scientific">Elioraea tepida</name>
    <dbReference type="NCBI Taxonomy" id="2843330"/>
    <lineage>
        <taxon>Bacteria</taxon>
        <taxon>Pseudomonadati</taxon>
        <taxon>Pseudomonadota</taxon>
        <taxon>Alphaproteobacteria</taxon>
        <taxon>Acetobacterales</taxon>
        <taxon>Elioraeaceae</taxon>
        <taxon>Elioraea</taxon>
    </lineage>
</organism>
<reference evidence="1" key="1">
    <citation type="submission" date="2021-06" db="EMBL/GenBank/DDBJ databases">
        <title>Elioraea tepida, sp. nov., a moderately thermophilic aerobic anoxygenic phototrophic bacterium isolated from an alkaline siliceous hot spring mat community in Yellowstone National Park, WY, USA.</title>
        <authorList>
            <person name="Saini M.K."/>
            <person name="Yoshida S."/>
            <person name="Sebastian A."/>
            <person name="Hirose S."/>
            <person name="Hara E."/>
            <person name="Tamaki H."/>
            <person name="Soulier N.T."/>
            <person name="Albert I."/>
            <person name="Hanada S."/>
            <person name="Bryant D.A."/>
            <person name="Tank M."/>
        </authorList>
    </citation>
    <scope>NUCLEOTIDE SEQUENCE</scope>
    <source>
        <strain evidence="1">MS-P2</strain>
    </source>
</reference>
<keyword evidence="2" id="KW-1185">Reference proteome</keyword>
<evidence type="ECO:0000313" key="1">
    <source>
        <dbReference type="EMBL" id="QXM23587.1"/>
    </source>
</evidence>
<accession>A0A975YIN4</accession>
<dbReference type="Proteomes" id="UP000694001">
    <property type="component" value="Chromosome"/>
</dbReference>
<dbReference type="AlphaFoldDB" id="A0A975YIN4"/>